<reference evidence="2" key="1">
    <citation type="submission" date="2023-10" db="EMBL/GenBank/DDBJ databases">
        <authorList>
            <person name="Chen Y."/>
            <person name="Shah S."/>
            <person name="Dougan E. K."/>
            <person name="Thang M."/>
            <person name="Chan C."/>
        </authorList>
    </citation>
    <scope>NUCLEOTIDE SEQUENCE [LARGE SCALE GENOMIC DNA]</scope>
</reference>
<feature type="compositionally biased region" description="Gly residues" evidence="1">
    <location>
        <begin position="1"/>
        <end position="12"/>
    </location>
</feature>
<sequence>MACGCSAGGGFGAAARGEPRAPRQAWVQAQTWPRPGGAGAHVAPSDNDVAAVRICVASVVNARSVQGSGQAVGPAAWCTAAPVFVRGAAARPIGVGADVFKLLACPTGVGPQMHA</sequence>
<protein>
    <submittedName>
        <fullName evidence="2">Uncharacterized protein</fullName>
    </submittedName>
</protein>
<feature type="region of interest" description="Disordered" evidence="1">
    <location>
        <begin position="1"/>
        <end position="26"/>
    </location>
</feature>
<dbReference type="EMBL" id="CAUYUJ010016899">
    <property type="protein sequence ID" value="CAK0869890.1"/>
    <property type="molecule type" value="Genomic_DNA"/>
</dbReference>
<accession>A0ABN9VAC9</accession>
<keyword evidence="3" id="KW-1185">Reference proteome</keyword>
<evidence type="ECO:0000313" key="3">
    <source>
        <dbReference type="Proteomes" id="UP001189429"/>
    </source>
</evidence>
<name>A0ABN9VAC9_9DINO</name>
<gene>
    <name evidence="2" type="ORF">PCOR1329_LOCUS56125</name>
</gene>
<proteinExistence type="predicted"/>
<comment type="caution">
    <text evidence="2">The sequence shown here is derived from an EMBL/GenBank/DDBJ whole genome shotgun (WGS) entry which is preliminary data.</text>
</comment>
<evidence type="ECO:0000313" key="2">
    <source>
        <dbReference type="EMBL" id="CAK0869890.1"/>
    </source>
</evidence>
<organism evidence="2 3">
    <name type="scientific">Prorocentrum cordatum</name>
    <dbReference type="NCBI Taxonomy" id="2364126"/>
    <lineage>
        <taxon>Eukaryota</taxon>
        <taxon>Sar</taxon>
        <taxon>Alveolata</taxon>
        <taxon>Dinophyceae</taxon>
        <taxon>Prorocentrales</taxon>
        <taxon>Prorocentraceae</taxon>
        <taxon>Prorocentrum</taxon>
    </lineage>
</organism>
<dbReference type="Proteomes" id="UP001189429">
    <property type="component" value="Unassembled WGS sequence"/>
</dbReference>
<evidence type="ECO:0000256" key="1">
    <source>
        <dbReference type="SAM" id="MobiDB-lite"/>
    </source>
</evidence>